<evidence type="ECO:0000313" key="1">
    <source>
        <dbReference type="EMBL" id="GIY80172.1"/>
    </source>
</evidence>
<name>A0AAV4WBI6_CAEEX</name>
<proteinExistence type="predicted"/>
<dbReference type="Proteomes" id="UP001054945">
    <property type="component" value="Unassembled WGS sequence"/>
</dbReference>
<reference evidence="1 2" key="1">
    <citation type="submission" date="2021-06" db="EMBL/GenBank/DDBJ databases">
        <title>Caerostris extrusa draft genome.</title>
        <authorList>
            <person name="Kono N."/>
            <person name="Arakawa K."/>
        </authorList>
    </citation>
    <scope>NUCLEOTIDE SEQUENCE [LARGE SCALE GENOMIC DNA]</scope>
</reference>
<organism evidence="1 2">
    <name type="scientific">Caerostris extrusa</name>
    <name type="common">Bark spider</name>
    <name type="synonym">Caerostris bankana</name>
    <dbReference type="NCBI Taxonomy" id="172846"/>
    <lineage>
        <taxon>Eukaryota</taxon>
        <taxon>Metazoa</taxon>
        <taxon>Ecdysozoa</taxon>
        <taxon>Arthropoda</taxon>
        <taxon>Chelicerata</taxon>
        <taxon>Arachnida</taxon>
        <taxon>Araneae</taxon>
        <taxon>Araneomorphae</taxon>
        <taxon>Entelegynae</taxon>
        <taxon>Araneoidea</taxon>
        <taxon>Araneidae</taxon>
        <taxon>Caerostris</taxon>
    </lineage>
</organism>
<evidence type="ECO:0000313" key="2">
    <source>
        <dbReference type="Proteomes" id="UP001054945"/>
    </source>
</evidence>
<dbReference type="EMBL" id="BPLR01015976">
    <property type="protein sequence ID" value="GIY80172.1"/>
    <property type="molecule type" value="Genomic_DNA"/>
</dbReference>
<gene>
    <name evidence="1" type="ORF">CEXT_397071</name>
</gene>
<comment type="caution">
    <text evidence="1">The sequence shown here is derived from an EMBL/GenBank/DDBJ whole genome shotgun (WGS) entry which is preliminary data.</text>
</comment>
<keyword evidence="2" id="KW-1185">Reference proteome</keyword>
<dbReference type="AlphaFoldDB" id="A0AAV4WBI6"/>
<sequence length="187" mass="21239">MMKGQKVNSTCNAAPRARIWWGAGRQHHIRHPRGRRPARWGTSSERRGCLVLQERFHFCPERPSHGRSAGADVRQRFCVAGVLPETAPRATTTSWGFRQLTARTPSCGPSSMPDHCKKYRHVMVKRGSADRNSEYTYPEEYKADQLGCIKDNICSSRKYRIKNKRKEEVMGIRSDGSLVISSSANHL</sequence>
<accession>A0AAV4WBI6</accession>
<protein>
    <submittedName>
        <fullName evidence="1">Uncharacterized protein</fullName>
    </submittedName>
</protein>